<dbReference type="Gene3D" id="2.40.160.20">
    <property type="match status" value="1"/>
</dbReference>
<evidence type="ECO:0000256" key="1">
    <source>
        <dbReference type="ARBA" id="ARBA00004442"/>
    </source>
</evidence>
<protein>
    <submittedName>
        <fullName evidence="5">Outer membrane beta-barrel protein</fullName>
    </submittedName>
</protein>
<dbReference type="InterPro" id="IPR011250">
    <property type="entry name" value="OMP/PagP_B-barrel"/>
</dbReference>
<dbReference type="InterPro" id="IPR027385">
    <property type="entry name" value="Beta-barrel_OMP"/>
</dbReference>
<dbReference type="SUPFAM" id="SSF56925">
    <property type="entry name" value="OMPA-like"/>
    <property type="match status" value="1"/>
</dbReference>
<accession>A0AAU7LW50</accession>
<feature type="chain" id="PRO_5043526363" evidence="3">
    <location>
        <begin position="27"/>
        <end position="196"/>
    </location>
</feature>
<sequence length="196" mass="20624">MKSLNRIFSATFLAVAALTAVAGAQAQSTYALYGPGSGYVGLNAGQSNYSLGNGLSLFSADDHDTAYNIYTGTFVHPNFGFELGYTNFGKIDRAGGRTKAEGINLSLVGRAPVSPSFNLLGKLGTTYGRTDVSSVPGSGVAAGKETGFGVSYGLGAEYVFNPQLSAVLQYDEHRLKFSGEGRDRISATTVGLRYRF</sequence>
<proteinExistence type="predicted"/>
<dbReference type="AlphaFoldDB" id="A0AAU7LW50"/>
<gene>
    <name evidence="5" type="ORF">ABLV49_08135</name>
</gene>
<dbReference type="GO" id="GO:0009279">
    <property type="term" value="C:cell outer membrane"/>
    <property type="evidence" value="ECO:0007669"/>
    <property type="project" value="UniProtKB-SubCell"/>
</dbReference>
<evidence type="ECO:0000313" key="5">
    <source>
        <dbReference type="EMBL" id="XBP71750.1"/>
    </source>
</evidence>
<evidence type="ECO:0000256" key="2">
    <source>
        <dbReference type="ARBA" id="ARBA00022729"/>
    </source>
</evidence>
<comment type="subcellular location">
    <subcellularLocation>
        <location evidence="1">Cell outer membrane</location>
    </subcellularLocation>
</comment>
<feature type="domain" description="Outer membrane protein beta-barrel" evidence="4">
    <location>
        <begin position="15"/>
        <end position="196"/>
    </location>
</feature>
<evidence type="ECO:0000259" key="4">
    <source>
        <dbReference type="Pfam" id="PF13505"/>
    </source>
</evidence>
<organism evidence="5">
    <name type="scientific">Polaromonas hydrogenivorans</name>
    <dbReference type="NCBI Taxonomy" id="335476"/>
    <lineage>
        <taxon>Bacteria</taxon>
        <taxon>Pseudomonadati</taxon>
        <taxon>Pseudomonadota</taxon>
        <taxon>Betaproteobacteria</taxon>
        <taxon>Burkholderiales</taxon>
        <taxon>Comamonadaceae</taxon>
        <taxon>Polaromonas</taxon>
    </lineage>
</organism>
<dbReference type="RefSeq" id="WP_349281106.1">
    <property type="nucleotide sequence ID" value="NZ_CBCSCU010000004.1"/>
</dbReference>
<dbReference type="Pfam" id="PF13505">
    <property type="entry name" value="OMP_b-brl"/>
    <property type="match status" value="1"/>
</dbReference>
<reference evidence="5" key="1">
    <citation type="submission" date="2024-05" db="EMBL/GenBank/DDBJ databases">
        <authorList>
            <person name="Bunk B."/>
            <person name="Swiderski J."/>
            <person name="Sproer C."/>
            <person name="Thiel V."/>
        </authorList>
    </citation>
    <scope>NUCLEOTIDE SEQUENCE</scope>
    <source>
        <strain evidence="5">DSM 17735</strain>
    </source>
</reference>
<keyword evidence="2 3" id="KW-0732">Signal</keyword>
<evidence type="ECO:0000256" key="3">
    <source>
        <dbReference type="SAM" id="SignalP"/>
    </source>
</evidence>
<dbReference type="EMBL" id="CP157675">
    <property type="protein sequence ID" value="XBP71750.1"/>
    <property type="molecule type" value="Genomic_DNA"/>
</dbReference>
<name>A0AAU7LW50_9BURK</name>
<feature type="signal peptide" evidence="3">
    <location>
        <begin position="1"/>
        <end position="26"/>
    </location>
</feature>